<comment type="caution">
    <text evidence="1">The sequence shown here is derived from an EMBL/GenBank/DDBJ whole genome shotgun (WGS) entry which is preliminary data.</text>
</comment>
<protein>
    <submittedName>
        <fullName evidence="1">Uncharacterized protein</fullName>
    </submittedName>
</protein>
<proteinExistence type="predicted"/>
<sequence>MDEDDCVSSLLCHENETFLGDEDSFIHLRDCSSPEDEYVNILIEREIDLGFKKDESLVFGNWIKRARLDAINWILKKRATFGFRFQTAHLSVTYLDRFLSRRSIDKDKYWAIRFLSVACLSIAAKMEECNVPPLSEFQLDDDYSFESKVIQRMELLVLSTLEWKMSFTTPFVFLPYFITKFCNESPAAPTHILSRTVQVISTIIKEVNLMDHRPSVIAAAATLMALDPKLTRKALELKMSSVSQYKFLQTEEILASYNLMQRLYVDKTRGDKLEHSKNPSPSHTQSRAIDLLESSSVTSAATTKRGRLAFNDHKESHGTPEGQGL</sequence>
<evidence type="ECO:0000313" key="2">
    <source>
        <dbReference type="Proteomes" id="UP000828941"/>
    </source>
</evidence>
<evidence type="ECO:0000313" key="1">
    <source>
        <dbReference type="EMBL" id="KAI4337052.1"/>
    </source>
</evidence>
<name>A0ACB9NMR9_BAUVA</name>
<keyword evidence="2" id="KW-1185">Reference proteome</keyword>
<gene>
    <name evidence="1" type="ORF">L6164_015509</name>
</gene>
<dbReference type="Proteomes" id="UP000828941">
    <property type="component" value="Chromosome 6"/>
</dbReference>
<dbReference type="EMBL" id="CM039431">
    <property type="protein sequence ID" value="KAI4337052.1"/>
    <property type="molecule type" value="Genomic_DNA"/>
</dbReference>
<accession>A0ACB9NMR9</accession>
<reference evidence="1 2" key="1">
    <citation type="journal article" date="2022" name="DNA Res.">
        <title>Chromosomal-level genome assembly of the orchid tree Bauhinia variegata (Leguminosae; Cercidoideae) supports the allotetraploid origin hypothesis of Bauhinia.</title>
        <authorList>
            <person name="Zhong Y."/>
            <person name="Chen Y."/>
            <person name="Zheng D."/>
            <person name="Pang J."/>
            <person name="Liu Y."/>
            <person name="Luo S."/>
            <person name="Meng S."/>
            <person name="Qian L."/>
            <person name="Wei D."/>
            <person name="Dai S."/>
            <person name="Zhou R."/>
        </authorList>
    </citation>
    <scope>NUCLEOTIDE SEQUENCE [LARGE SCALE GENOMIC DNA]</scope>
    <source>
        <strain evidence="1">BV-YZ2020</strain>
    </source>
</reference>
<organism evidence="1 2">
    <name type="scientific">Bauhinia variegata</name>
    <name type="common">Purple orchid tree</name>
    <name type="synonym">Phanera variegata</name>
    <dbReference type="NCBI Taxonomy" id="167791"/>
    <lineage>
        <taxon>Eukaryota</taxon>
        <taxon>Viridiplantae</taxon>
        <taxon>Streptophyta</taxon>
        <taxon>Embryophyta</taxon>
        <taxon>Tracheophyta</taxon>
        <taxon>Spermatophyta</taxon>
        <taxon>Magnoliopsida</taxon>
        <taxon>eudicotyledons</taxon>
        <taxon>Gunneridae</taxon>
        <taxon>Pentapetalae</taxon>
        <taxon>rosids</taxon>
        <taxon>fabids</taxon>
        <taxon>Fabales</taxon>
        <taxon>Fabaceae</taxon>
        <taxon>Cercidoideae</taxon>
        <taxon>Cercideae</taxon>
        <taxon>Bauhiniinae</taxon>
        <taxon>Bauhinia</taxon>
    </lineage>
</organism>